<protein>
    <recommendedName>
        <fullName evidence="6">HTTM-like domain-containing protein</fullName>
    </recommendedName>
</protein>
<name>A0A0C2CWP1_9BACT</name>
<dbReference type="Pfam" id="PF05090">
    <property type="entry name" value="HTTM"/>
    <property type="match status" value="1"/>
</dbReference>
<gene>
    <name evidence="7" type="ORF">DB30_07307</name>
</gene>
<feature type="transmembrane region" description="Helical" evidence="5">
    <location>
        <begin position="12"/>
        <end position="31"/>
    </location>
</feature>
<proteinExistence type="predicted"/>
<dbReference type="InterPro" id="IPR011020">
    <property type="entry name" value="HTTM-like"/>
</dbReference>
<keyword evidence="3 5" id="KW-1133">Transmembrane helix</keyword>
<evidence type="ECO:0000256" key="5">
    <source>
        <dbReference type="SAM" id="Phobius"/>
    </source>
</evidence>
<keyword evidence="2 5" id="KW-0812">Transmembrane</keyword>
<feature type="domain" description="HTTM-like" evidence="6">
    <location>
        <begin position="6"/>
        <end position="280"/>
    </location>
</feature>
<dbReference type="InterPro" id="IPR053934">
    <property type="entry name" value="HTTM_dom"/>
</dbReference>
<dbReference type="GO" id="GO:0012505">
    <property type="term" value="C:endomembrane system"/>
    <property type="evidence" value="ECO:0007669"/>
    <property type="project" value="UniProtKB-SubCell"/>
</dbReference>
<feature type="transmembrane region" description="Helical" evidence="5">
    <location>
        <begin position="51"/>
        <end position="71"/>
    </location>
</feature>
<evidence type="ECO:0000259" key="6">
    <source>
        <dbReference type="SMART" id="SM00752"/>
    </source>
</evidence>
<dbReference type="SMART" id="SM00752">
    <property type="entry name" value="HTTM"/>
    <property type="match status" value="1"/>
</dbReference>
<dbReference type="AlphaFoldDB" id="A0A0C2CWP1"/>
<evidence type="ECO:0000256" key="4">
    <source>
        <dbReference type="ARBA" id="ARBA00023136"/>
    </source>
</evidence>
<comment type="subcellular location">
    <subcellularLocation>
        <location evidence="1">Endomembrane system</location>
        <topology evidence="1">Multi-pass membrane protein</topology>
    </subcellularLocation>
</comment>
<dbReference type="EMBL" id="JMCC02000081">
    <property type="protein sequence ID" value="KIG14040.1"/>
    <property type="molecule type" value="Genomic_DNA"/>
</dbReference>
<evidence type="ECO:0000313" key="8">
    <source>
        <dbReference type="Proteomes" id="UP000031599"/>
    </source>
</evidence>
<reference evidence="7 8" key="1">
    <citation type="submission" date="2014-12" db="EMBL/GenBank/DDBJ databases">
        <title>Genome assembly of Enhygromyxa salina DSM 15201.</title>
        <authorList>
            <person name="Sharma G."/>
            <person name="Subramanian S."/>
        </authorList>
    </citation>
    <scope>NUCLEOTIDE SEQUENCE [LARGE SCALE GENOMIC DNA]</scope>
    <source>
        <strain evidence="7 8">DSM 15201</strain>
    </source>
</reference>
<feature type="transmembrane region" description="Helical" evidence="5">
    <location>
        <begin position="83"/>
        <end position="102"/>
    </location>
</feature>
<dbReference type="Proteomes" id="UP000031599">
    <property type="component" value="Unassembled WGS sequence"/>
</dbReference>
<accession>A0A0C2CWP1</accession>
<evidence type="ECO:0000256" key="2">
    <source>
        <dbReference type="ARBA" id="ARBA00022692"/>
    </source>
</evidence>
<feature type="transmembrane region" description="Helical" evidence="5">
    <location>
        <begin position="114"/>
        <end position="134"/>
    </location>
</feature>
<sequence length="308" mass="33487">MDAWWRAPAPALRLAWVRVIVGLYCLVLLVARIPSFTRLARFDPARFQGVGVVSLLDAPLPLAASFAVLALAQVSAVAFACGWRYRVTAPVFALALLWVTSYRNSWGHMSHAEHLAVIHVLVLSVVPAADALSLDARAGRTHARDPSCYGWPLRLLMLTVAISYMLAGYAKLSNGGWAWASGDAIRNQIANDTLRKLRLGAWPSPLSPALLRQPWLFGGFAAGTLAIELGAFVALADRKLRVAWILAAWLMHLGIFAAMGIAFPYPISGVAFASFLPLERAHAHVEARIKARHARRSSPDSMPSSRQG</sequence>
<evidence type="ECO:0000256" key="1">
    <source>
        <dbReference type="ARBA" id="ARBA00004127"/>
    </source>
</evidence>
<feature type="transmembrane region" description="Helical" evidence="5">
    <location>
        <begin position="215"/>
        <end position="235"/>
    </location>
</feature>
<feature type="transmembrane region" description="Helical" evidence="5">
    <location>
        <begin position="242"/>
        <end position="267"/>
    </location>
</feature>
<organism evidence="7 8">
    <name type="scientific">Enhygromyxa salina</name>
    <dbReference type="NCBI Taxonomy" id="215803"/>
    <lineage>
        <taxon>Bacteria</taxon>
        <taxon>Pseudomonadati</taxon>
        <taxon>Myxococcota</taxon>
        <taxon>Polyangia</taxon>
        <taxon>Nannocystales</taxon>
        <taxon>Nannocystaceae</taxon>
        <taxon>Enhygromyxa</taxon>
    </lineage>
</organism>
<keyword evidence="4 5" id="KW-0472">Membrane</keyword>
<comment type="caution">
    <text evidence="7">The sequence shown here is derived from an EMBL/GenBank/DDBJ whole genome shotgun (WGS) entry which is preliminary data.</text>
</comment>
<feature type="transmembrane region" description="Helical" evidence="5">
    <location>
        <begin position="155"/>
        <end position="172"/>
    </location>
</feature>
<evidence type="ECO:0000256" key="3">
    <source>
        <dbReference type="ARBA" id="ARBA00022989"/>
    </source>
</evidence>
<evidence type="ECO:0000313" key="7">
    <source>
        <dbReference type="EMBL" id="KIG14040.1"/>
    </source>
</evidence>